<name>X1MBQ0_9ZZZZ</name>
<dbReference type="InterPro" id="IPR052732">
    <property type="entry name" value="Cell-binding_unc_protein"/>
</dbReference>
<accession>X1MBQ0</accession>
<dbReference type="PANTHER" id="PTHR43883:SF1">
    <property type="entry name" value="GLUCONOKINASE"/>
    <property type="match status" value="1"/>
</dbReference>
<sequence length="86" mass="10034">MPQLPELVQALLNPKAYPETPPQGIELVQTQMSFIFLTDDYVYKVKKPVNLGYLDYTTLDKRHFYCQREVELNRRLCPDAYLGVVP</sequence>
<organism evidence="1">
    <name type="scientific">marine sediment metagenome</name>
    <dbReference type="NCBI Taxonomy" id="412755"/>
    <lineage>
        <taxon>unclassified sequences</taxon>
        <taxon>metagenomes</taxon>
        <taxon>ecological metagenomes</taxon>
    </lineage>
</organism>
<dbReference type="EMBL" id="BARV01009376">
    <property type="protein sequence ID" value="GAI15506.1"/>
    <property type="molecule type" value="Genomic_DNA"/>
</dbReference>
<proteinExistence type="predicted"/>
<evidence type="ECO:0000313" key="1">
    <source>
        <dbReference type="EMBL" id="GAI15506.1"/>
    </source>
</evidence>
<reference evidence="1" key="1">
    <citation type="journal article" date="2014" name="Front. Microbiol.">
        <title>High frequency of phylogenetically diverse reductive dehalogenase-homologous genes in deep subseafloor sedimentary metagenomes.</title>
        <authorList>
            <person name="Kawai M."/>
            <person name="Futagami T."/>
            <person name="Toyoda A."/>
            <person name="Takaki Y."/>
            <person name="Nishi S."/>
            <person name="Hori S."/>
            <person name="Arai W."/>
            <person name="Tsubouchi T."/>
            <person name="Morono Y."/>
            <person name="Uchiyama I."/>
            <person name="Ito T."/>
            <person name="Fujiyama A."/>
            <person name="Inagaki F."/>
            <person name="Takami H."/>
        </authorList>
    </citation>
    <scope>NUCLEOTIDE SEQUENCE</scope>
    <source>
        <strain evidence="1">Expedition CK06-06</strain>
    </source>
</reference>
<feature type="non-terminal residue" evidence="1">
    <location>
        <position position="86"/>
    </location>
</feature>
<dbReference type="AlphaFoldDB" id="X1MBQ0"/>
<dbReference type="PANTHER" id="PTHR43883">
    <property type="entry name" value="SLR0207 PROTEIN"/>
    <property type="match status" value="1"/>
</dbReference>
<gene>
    <name evidence="1" type="ORF">S06H3_18519</name>
</gene>
<protein>
    <submittedName>
        <fullName evidence="1">Uncharacterized protein</fullName>
    </submittedName>
</protein>
<comment type="caution">
    <text evidence="1">The sequence shown here is derived from an EMBL/GenBank/DDBJ whole genome shotgun (WGS) entry which is preliminary data.</text>
</comment>